<dbReference type="SUPFAM" id="SSF52151">
    <property type="entry name" value="FabD/lysophospholipase-like"/>
    <property type="match status" value="1"/>
</dbReference>
<reference evidence="1 2" key="1">
    <citation type="submission" date="2019-12" db="EMBL/GenBank/DDBJ databases">
        <title>Complete genome sequence of Leuconostoc lactis strain AVN1 provides insights into metabolic potential.</title>
        <authorList>
            <person name="Besrour N."/>
            <person name="Najjari A."/>
            <person name="Fhoula I."/>
            <person name="Jaballah S."/>
            <person name="Klibi N."/>
            <person name="Ouzari H.I."/>
        </authorList>
    </citation>
    <scope>NUCLEOTIDE SEQUENCE [LARGE SCALE GENOMIC DNA]</scope>
    <source>
        <strain evidence="1 2">AVN1</strain>
    </source>
</reference>
<dbReference type="Gene3D" id="3.30.70.250">
    <property type="entry name" value="Malonyl-CoA ACP transacylase, ACP-binding"/>
    <property type="match status" value="1"/>
</dbReference>
<evidence type="ECO:0000313" key="1">
    <source>
        <dbReference type="EMBL" id="MWN21142.1"/>
    </source>
</evidence>
<dbReference type="InterPro" id="IPR016035">
    <property type="entry name" value="Acyl_Trfase/lysoPLipase"/>
</dbReference>
<name>A0A6L7ABK2_LEULA</name>
<dbReference type="EMBL" id="WSZI01000013">
    <property type="protein sequence ID" value="MWN21142.1"/>
    <property type="molecule type" value="Genomic_DNA"/>
</dbReference>
<proteinExistence type="predicted"/>
<sequence>MISTIIYGGQGNIQLKHLHQMVKTEKGQKLLFHLQKCDLESYQLFQDVLAKKCGLDGLYAAMLSTFLYNTWLTPDESIQAGTRFSAHSAGIFNVLLVSGSAAFRDIIIFIKERARLVESLSCLEELWLITTEDLNLLMQKVLNYYPDKFQLAILADEISGVLAMKVENLEKLQKLAEKEGFILKVKRLGIKAPYHTSFLTQDKNKYGELLKSLNIVQNQDYNYIFQYENLSDEILYQWDHLFDWQKVKRDILRKNTDVLDISPNKFISKQLMKMKRRKEKK</sequence>
<accession>A0A6L7ABK2</accession>
<protein>
    <submittedName>
        <fullName evidence="1">CylD</fullName>
    </submittedName>
</protein>
<evidence type="ECO:0000313" key="2">
    <source>
        <dbReference type="Proteomes" id="UP000478636"/>
    </source>
</evidence>
<dbReference type="InterPro" id="IPR001227">
    <property type="entry name" value="Ac_transferase_dom_sf"/>
</dbReference>
<dbReference type="AlphaFoldDB" id="A0A6L7ABK2"/>
<dbReference type="GO" id="GO:0016740">
    <property type="term" value="F:transferase activity"/>
    <property type="evidence" value="ECO:0007669"/>
    <property type="project" value="InterPro"/>
</dbReference>
<dbReference type="Gene3D" id="3.40.366.10">
    <property type="entry name" value="Malonyl-Coenzyme A Acyl Carrier Protein, domain 2"/>
    <property type="match status" value="1"/>
</dbReference>
<gene>
    <name evidence="1" type="ORF">GQS40_05565</name>
</gene>
<comment type="caution">
    <text evidence="1">The sequence shown here is derived from an EMBL/GenBank/DDBJ whole genome shotgun (WGS) entry which is preliminary data.</text>
</comment>
<dbReference type="Proteomes" id="UP000478636">
    <property type="component" value="Unassembled WGS sequence"/>
</dbReference>
<organism evidence="1 2">
    <name type="scientific">Leuconostoc lactis</name>
    <dbReference type="NCBI Taxonomy" id="1246"/>
    <lineage>
        <taxon>Bacteria</taxon>
        <taxon>Bacillati</taxon>
        <taxon>Bacillota</taxon>
        <taxon>Bacilli</taxon>
        <taxon>Lactobacillales</taxon>
        <taxon>Lactobacillaceae</taxon>
        <taxon>Leuconostoc</taxon>
    </lineage>
</organism>